<evidence type="ECO:0000256" key="3">
    <source>
        <dbReference type="ARBA" id="ARBA00022723"/>
    </source>
</evidence>
<accession>A0ABT5MEZ1</accession>
<dbReference type="SUPFAM" id="SSF51069">
    <property type="entry name" value="Carbonic anhydrase"/>
    <property type="match status" value="1"/>
</dbReference>
<dbReference type="PANTHER" id="PTHR18952:SF265">
    <property type="entry name" value="CARBONIC ANHYDRASE"/>
    <property type="match status" value="1"/>
</dbReference>
<dbReference type="EMBL" id="JAQSIO010000003">
    <property type="protein sequence ID" value="MDD0815141.1"/>
    <property type="molecule type" value="Genomic_DNA"/>
</dbReference>
<evidence type="ECO:0000256" key="4">
    <source>
        <dbReference type="ARBA" id="ARBA00022833"/>
    </source>
</evidence>
<feature type="signal peptide" evidence="7">
    <location>
        <begin position="1"/>
        <end position="27"/>
    </location>
</feature>
<comment type="caution">
    <text evidence="9">The sequence shown here is derived from an EMBL/GenBank/DDBJ whole genome shotgun (WGS) entry which is preliminary data.</text>
</comment>
<feature type="domain" description="Alpha-carbonic anhydrase" evidence="8">
    <location>
        <begin position="32"/>
        <end position="254"/>
    </location>
</feature>
<evidence type="ECO:0000256" key="1">
    <source>
        <dbReference type="ARBA" id="ARBA00010718"/>
    </source>
</evidence>
<comment type="similarity">
    <text evidence="1">Belongs to the alpha-carbonic anhydrase family.</text>
</comment>
<reference evidence="9 10" key="1">
    <citation type="submission" date="2023-02" db="EMBL/GenBank/DDBJ databases">
        <title>Bacterial whole genome sequence for Curvibacter sp. HBC28.</title>
        <authorList>
            <person name="Le V."/>
            <person name="Ko S.-R."/>
            <person name="Ahn C.-Y."/>
            <person name="Oh H.-M."/>
        </authorList>
    </citation>
    <scope>NUCLEOTIDE SEQUENCE [LARGE SCALE GENOMIC DNA]</scope>
    <source>
        <strain evidence="9 10">HBC28</strain>
    </source>
</reference>
<dbReference type="EC" id="4.2.1.1" evidence="2"/>
<dbReference type="CDD" id="cd03124">
    <property type="entry name" value="alpha_CA_prokaryotic_like"/>
    <property type="match status" value="1"/>
</dbReference>
<dbReference type="InterPro" id="IPR041891">
    <property type="entry name" value="Alpha_CA_prokaryot-like"/>
</dbReference>
<keyword evidence="3" id="KW-0479">Metal-binding</keyword>
<dbReference type="Pfam" id="PF00194">
    <property type="entry name" value="Carb_anhydrase"/>
    <property type="match status" value="1"/>
</dbReference>
<keyword evidence="4" id="KW-0862">Zinc</keyword>
<evidence type="ECO:0000256" key="5">
    <source>
        <dbReference type="ARBA" id="ARBA00023239"/>
    </source>
</evidence>
<evidence type="ECO:0000256" key="7">
    <source>
        <dbReference type="SAM" id="SignalP"/>
    </source>
</evidence>
<dbReference type="PROSITE" id="PS51144">
    <property type="entry name" value="ALPHA_CA_2"/>
    <property type="match status" value="1"/>
</dbReference>
<keyword evidence="7" id="KW-0732">Signal</keyword>
<dbReference type="InterPro" id="IPR023561">
    <property type="entry name" value="Carbonic_anhydrase_a-class"/>
</dbReference>
<dbReference type="InterPro" id="IPR001148">
    <property type="entry name" value="CA_dom"/>
</dbReference>
<dbReference type="Proteomes" id="UP001528672">
    <property type="component" value="Unassembled WGS sequence"/>
</dbReference>
<organism evidence="9 10">
    <name type="scientific">Curvibacter microcysteis</name>
    <dbReference type="NCBI Taxonomy" id="3026419"/>
    <lineage>
        <taxon>Bacteria</taxon>
        <taxon>Pseudomonadati</taxon>
        <taxon>Pseudomonadota</taxon>
        <taxon>Betaproteobacteria</taxon>
        <taxon>Burkholderiales</taxon>
        <taxon>Comamonadaceae</taxon>
        <taxon>Curvibacter</taxon>
    </lineage>
</organism>
<proteinExistence type="inferred from homology"/>
<evidence type="ECO:0000256" key="2">
    <source>
        <dbReference type="ARBA" id="ARBA00012925"/>
    </source>
</evidence>
<evidence type="ECO:0000313" key="9">
    <source>
        <dbReference type="EMBL" id="MDD0815141.1"/>
    </source>
</evidence>
<protein>
    <recommendedName>
        <fullName evidence="2">carbonic anhydrase</fullName>
        <ecNumber evidence="2">4.2.1.1</ecNumber>
    </recommendedName>
</protein>
<dbReference type="RefSeq" id="WP_273926796.1">
    <property type="nucleotide sequence ID" value="NZ_JAQSIO010000003.1"/>
</dbReference>
<dbReference type="PANTHER" id="PTHR18952">
    <property type="entry name" value="CARBONIC ANHYDRASE"/>
    <property type="match status" value="1"/>
</dbReference>
<keyword evidence="10" id="KW-1185">Reference proteome</keyword>
<dbReference type="SMART" id="SM01057">
    <property type="entry name" value="Carb_anhydrase"/>
    <property type="match status" value="1"/>
</dbReference>
<evidence type="ECO:0000259" key="8">
    <source>
        <dbReference type="PROSITE" id="PS51144"/>
    </source>
</evidence>
<sequence>MPPSFGLKCPAIAVGLLAFLLGSVAQANAPGLHWRYTGPHGAAHWAQLEPSFETCSQGQRQSPINIQPTVKESLPALDFAYSPIALNLTNNRHTVQVQAPLGSQLSVGGKSYSLVQLHFHTPSENTIQGRRYPMEVHWVHESAAGELAIVALMVQTGRHHAAFDPIFAHLPRPDEKITVESQSLDLAALLPSRRGYYAFDGSLTTPPCTEGVRWMVLQQPVQLSTKQIQAFRRLFPLNARPVQARHERTIRASL</sequence>
<feature type="chain" id="PRO_5047060463" description="carbonic anhydrase" evidence="7">
    <location>
        <begin position="28"/>
        <end position="254"/>
    </location>
</feature>
<evidence type="ECO:0000256" key="6">
    <source>
        <dbReference type="ARBA" id="ARBA00048348"/>
    </source>
</evidence>
<evidence type="ECO:0000313" key="10">
    <source>
        <dbReference type="Proteomes" id="UP001528672"/>
    </source>
</evidence>
<name>A0ABT5MEZ1_9BURK</name>
<dbReference type="Gene3D" id="3.10.200.10">
    <property type="entry name" value="Alpha carbonic anhydrase"/>
    <property type="match status" value="1"/>
</dbReference>
<keyword evidence="5" id="KW-0456">Lyase</keyword>
<comment type="catalytic activity">
    <reaction evidence="6">
        <text>hydrogencarbonate + H(+) = CO2 + H2O</text>
        <dbReference type="Rhea" id="RHEA:10748"/>
        <dbReference type="ChEBI" id="CHEBI:15377"/>
        <dbReference type="ChEBI" id="CHEBI:15378"/>
        <dbReference type="ChEBI" id="CHEBI:16526"/>
        <dbReference type="ChEBI" id="CHEBI:17544"/>
        <dbReference type="EC" id="4.2.1.1"/>
    </reaction>
</comment>
<gene>
    <name evidence="9" type="ORF">PSQ39_10920</name>
</gene>
<dbReference type="InterPro" id="IPR036398">
    <property type="entry name" value="CA_dom_sf"/>
</dbReference>